<feature type="transmembrane region" description="Helical" evidence="7">
    <location>
        <begin position="259"/>
        <end position="278"/>
    </location>
</feature>
<dbReference type="CDD" id="cd06173">
    <property type="entry name" value="MFS_MefA_like"/>
    <property type="match status" value="1"/>
</dbReference>
<feature type="transmembrane region" description="Helical" evidence="7">
    <location>
        <begin position="144"/>
        <end position="166"/>
    </location>
</feature>
<feature type="transmembrane region" description="Helical" evidence="7">
    <location>
        <begin position="371"/>
        <end position="393"/>
    </location>
</feature>
<dbReference type="Gene3D" id="1.20.1250.20">
    <property type="entry name" value="MFS general substrate transporter like domains"/>
    <property type="match status" value="1"/>
</dbReference>
<evidence type="ECO:0000256" key="1">
    <source>
        <dbReference type="ARBA" id="ARBA00004651"/>
    </source>
</evidence>
<keyword evidence="5 7" id="KW-1133">Transmembrane helix</keyword>
<comment type="subcellular location">
    <subcellularLocation>
        <location evidence="1">Cell membrane</location>
        <topology evidence="1">Multi-pass membrane protein</topology>
    </subcellularLocation>
</comment>
<gene>
    <name evidence="8" type="ORF">E6C76_08820</name>
</gene>
<dbReference type="AlphaFoldDB" id="A0A4S4B1S9"/>
<evidence type="ECO:0000256" key="5">
    <source>
        <dbReference type="ARBA" id="ARBA00022989"/>
    </source>
</evidence>
<feature type="transmembrane region" description="Helical" evidence="7">
    <location>
        <begin position="309"/>
        <end position="329"/>
    </location>
</feature>
<dbReference type="PANTHER" id="PTHR23513">
    <property type="entry name" value="INTEGRAL MEMBRANE EFFLUX PROTEIN-RELATED"/>
    <property type="match status" value="1"/>
</dbReference>
<accession>A0A4S4B1S9</accession>
<dbReference type="EMBL" id="SSOC01000003">
    <property type="protein sequence ID" value="THF65657.1"/>
    <property type="molecule type" value="Genomic_DNA"/>
</dbReference>
<feature type="transmembrane region" description="Helical" evidence="7">
    <location>
        <begin position="80"/>
        <end position="100"/>
    </location>
</feature>
<evidence type="ECO:0000256" key="6">
    <source>
        <dbReference type="ARBA" id="ARBA00023136"/>
    </source>
</evidence>
<name>A0A4S4B1S9_9RHOO</name>
<feature type="transmembrane region" description="Helical" evidence="7">
    <location>
        <begin position="47"/>
        <end position="68"/>
    </location>
</feature>
<evidence type="ECO:0000313" key="8">
    <source>
        <dbReference type="EMBL" id="THF65657.1"/>
    </source>
</evidence>
<organism evidence="8 9">
    <name type="scientific">Pseudothauera nasutitermitis</name>
    <dbReference type="NCBI Taxonomy" id="2565930"/>
    <lineage>
        <taxon>Bacteria</taxon>
        <taxon>Pseudomonadati</taxon>
        <taxon>Pseudomonadota</taxon>
        <taxon>Betaproteobacteria</taxon>
        <taxon>Rhodocyclales</taxon>
        <taxon>Zoogloeaceae</taxon>
        <taxon>Pseudothauera</taxon>
    </lineage>
</organism>
<keyword evidence="9" id="KW-1185">Reference proteome</keyword>
<feature type="transmembrane region" description="Helical" evidence="7">
    <location>
        <begin position="222"/>
        <end position="247"/>
    </location>
</feature>
<dbReference type="GO" id="GO:0005886">
    <property type="term" value="C:plasma membrane"/>
    <property type="evidence" value="ECO:0007669"/>
    <property type="project" value="UniProtKB-SubCell"/>
</dbReference>
<evidence type="ECO:0000313" key="9">
    <source>
        <dbReference type="Proteomes" id="UP000308430"/>
    </source>
</evidence>
<dbReference type="Pfam" id="PF05977">
    <property type="entry name" value="MFS_3"/>
    <property type="match status" value="1"/>
</dbReference>
<protein>
    <submittedName>
        <fullName evidence="8">MFS transporter</fullName>
    </submittedName>
</protein>
<keyword evidence="3" id="KW-1003">Cell membrane</keyword>
<dbReference type="Proteomes" id="UP000308430">
    <property type="component" value="Unassembled WGS sequence"/>
</dbReference>
<feature type="transmembrane region" description="Helical" evidence="7">
    <location>
        <begin position="106"/>
        <end position="123"/>
    </location>
</feature>
<keyword evidence="4 7" id="KW-0812">Transmembrane</keyword>
<dbReference type="InterPro" id="IPR036259">
    <property type="entry name" value="MFS_trans_sf"/>
</dbReference>
<dbReference type="SUPFAM" id="SSF103473">
    <property type="entry name" value="MFS general substrate transporter"/>
    <property type="match status" value="1"/>
</dbReference>
<comment type="caution">
    <text evidence="8">The sequence shown here is derived from an EMBL/GenBank/DDBJ whole genome shotgun (WGS) entry which is preliminary data.</text>
</comment>
<proteinExistence type="predicted"/>
<dbReference type="InterPro" id="IPR010290">
    <property type="entry name" value="TM_effector"/>
</dbReference>
<feature type="transmembrane region" description="Helical" evidence="7">
    <location>
        <begin position="21"/>
        <end position="41"/>
    </location>
</feature>
<feature type="transmembrane region" description="Helical" evidence="7">
    <location>
        <begin position="172"/>
        <end position="189"/>
    </location>
</feature>
<evidence type="ECO:0000256" key="2">
    <source>
        <dbReference type="ARBA" id="ARBA00022448"/>
    </source>
</evidence>
<sequence length="425" mass="44333">MSVRERLEVLRERDFVFFLSAKLLVTLAAEMVNVAVGMQVYELTGDLLALGLVGLAQFAPFVLLILPAGQVADRKERSRIIAFCYVLQATASAALLAITLSGMHEVLLVYAVLVLLGCARAFMMPASQAVLINLVSAPRFAQAVALHSSSFHVAVIVGPMLGGLVYLGGPEAVYITSTTLFASAVVLMSRVRSGVPQASGDAGSGDAGAVFEGLRFVFSRPIILGAVSLDLFAVLFGGMIGLLPAMATDVLHTDATGLGILRSAMAVGSALAAAALVWHPIRRHVGYWMFGGVGLFGAATVLFGLSTSLWLSVFALALAGAGDMVSVYVRHILVQHETPDAIRGRVSAVNSVFIGASNQLGDFESGVAARLLGLVPAVVFGGAATLAVTGAWIRFFPVLAHMDLFPHLRTATSAAGEAEQSTHGS</sequence>
<dbReference type="PANTHER" id="PTHR23513:SF9">
    <property type="entry name" value="ENTEROBACTIN EXPORTER ENTS"/>
    <property type="match status" value="1"/>
</dbReference>
<reference evidence="8 9" key="1">
    <citation type="submission" date="2019-04" db="EMBL/GenBank/DDBJ databases">
        <title>Azoarcus nasutitermitis sp. nov. isolated from termite nest.</title>
        <authorList>
            <person name="Lin S.-Y."/>
            <person name="Hameed A."/>
            <person name="Hsu Y.-H."/>
            <person name="Young C.-C."/>
        </authorList>
    </citation>
    <scope>NUCLEOTIDE SEQUENCE [LARGE SCALE GENOMIC DNA]</scope>
    <source>
        <strain evidence="8 9">CC-YHH838</strain>
    </source>
</reference>
<evidence type="ECO:0000256" key="4">
    <source>
        <dbReference type="ARBA" id="ARBA00022692"/>
    </source>
</evidence>
<evidence type="ECO:0000256" key="3">
    <source>
        <dbReference type="ARBA" id="ARBA00022475"/>
    </source>
</evidence>
<feature type="transmembrane region" description="Helical" evidence="7">
    <location>
        <begin position="285"/>
        <end position="303"/>
    </location>
</feature>
<dbReference type="OrthoDB" id="7283966at2"/>
<keyword evidence="6 7" id="KW-0472">Membrane</keyword>
<evidence type="ECO:0000256" key="7">
    <source>
        <dbReference type="SAM" id="Phobius"/>
    </source>
</evidence>
<keyword evidence="2" id="KW-0813">Transport</keyword>